<dbReference type="GO" id="GO:0004574">
    <property type="term" value="F:oligo-1,6-glucosidase activity"/>
    <property type="evidence" value="ECO:0007669"/>
    <property type="project" value="UniProtKB-EC"/>
</dbReference>
<dbReference type="EC" id="3.2.1.10" evidence="3"/>
<dbReference type="AlphaFoldDB" id="A0A650EQ77"/>
<gene>
    <name evidence="3" type="ORF">Unknown280_1930</name>
</gene>
<proteinExistence type="inferred from homology"/>
<feature type="domain" description="Glycosyl hydrolase family 13 catalytic" evidence="2">
    <location>
        <begin position="12"/>
        <end position="434"/>
    </location>
</feature>
<dbReference type="Gene3D" id="3.20.20.80">
    <property type="entry name" value="Glycosidases"/>
    <property type="match status" value="1"/>
</dbReference>
<dbReference type="SMART" id="SM00642">
    <property type="entry name" value="Aamy"/>
    <property type="match status" value="1"/>
</dbReference>
<sequence>MKEWLKDAIFYEIYPQSFKDTNGDGIGDLQGVIDKLDYIKDLGFNAIWLNPCFESPFHDAGYDISDYCKIAPRYGTNEDARRLFAEAHKRNMHVLFDLVPGHTSIEHEWFKQSMKSTDKNPNEFHARYIWTGGWFEKMDGVTNITGVLNGFCDRGDCATNFFTTQPALNYGFLKPDPKKPWQISMDSPDARATKNAIWEAMKFWLSMGCDGFRVDMAFSIIKNDDKNSTGTIKFWQEIRARLDKEFPNAAMVSEWGAPDKSLQAGFDMDFLMQCGTTHYLDLFRENPYFAGVGDLTEFWKSYKTLSKKVGKLGLLCLISGNHDIERMARKLSPEQIKLAFTFLLTMPGATFVYYGDEIGMKYIEDQPSVEGGYFRTGSRTPMQWDDSLNAGFSSAKPSNLYIPLDANEGRPNVAAQEKDENSILNTVKKLNALRKGTDSLKNLAPIEVISCGKKDEALAYVRGGDVLVAINPFNSQKEIPLPKNFSDKSEPSFVLGGAKIQNGKIVLPKQSAIVI</sequence>
<dbReference type="InterPro" id="IPR006047">
    <property type="entry name" value="GH13_cat_dom"/>
</dbReference>
<dbReference type="PANTHER" id="PTHR10357:SF179">
    <property type="entry name" value="NEUTRAL AND BASIC AMINO ACID TRANSPORT PROTEIN RBAT"/>
    <property type="match status" value="1"/>
</dbReference>
<evidence type="ECO:0000256" key="1">
    <source>
        <dbReference type="ARBA" id="ARBA00008061"/>
    </source>
</evidence>
<keyword evidence="3" id="KW-0326">Glycosidase</keyword>
<dbReference type="PANTHER" id="PTHR10357">
    <property type="entry name" value="ALPHA-AMYLASE FAMILY MEMBER"/>
    <property type="match status" value="1"/>
</dbReference>
<dbReference type="EMBL" id="MN577574">
    <property type="protein sequence ID" value="QGT51501.1"/>
    <property type="molecule type" value="Genomic_DNA"/>
</dbReference>
<evidence type="ECO:0000313" key="3">
    <source>
        <dbReference type="EMBL" id="QGT51501.1"/>
    </source>
</evidence>
<dbReference type="InterPro" id="IPR045857">
    <property type="entry name" value="O16G_dom_2"/>
</dbReference>
<name>A0A650EQ77_9SPIO</name>
<dbReference type="SUPFAM" id="SSF51445">
    <property type="entry name" value="(Trans)glycosidases"/>
    <property type="match status" value="1"/>
</dbReference>
<dbReference type="GO" id="GO:0004556">
    <property type="term" value="F:alpha-amylase activity"/>
    <property type="evidence" value="ECO:0007669"/>
    <property type="project" value="TreeGrafter"/>
</dbReference>
<protein>
    <submittedName>
        <fullName evidence="3">Alpha-amylase</fullName>
        <ecNumber evidence="3">3.2.1.10</ecNumber>
    </submittedName>
</protein>
<organism evidence="3">
    <name type="scientific">uncultured Spirochaetaceae bacterium</name>
    <dbReference type="NCBI Taxonomy" id="201186"/>
    <lineage>
        <taxon>Bacteria</taxon>
        <taxon>Pseudomonadati</taxon>
        <taxon>Spirochaetota</taxon>
        <taxon>Spirochaetia</taxon>
        <taxon>Spirochaetales</taxon>
        <taxon>Spirochaetaceae</taxon>
        <taxon>environmental samples</taxon>
    </lineage>
</organism>
<dbReference type="InterPro" id="IPR017853">
    <property type="entry name" value="GH"/>
</dbReference>
<keyword evidence="3" id="KW-0378">Hydrolase</keyword>
<evidence type="ECO:0000259" key="2">
    <source>
        <dbReference type="SMART" id="SM00642"/>
    </source>
</evidence>
<comment type="similarity">
    <text evidence="1">Belongs to the glycosyl hydrolase 13 family.</text>
</comment>
<dbReference type="GO" id="GO:0009313">
    <property type="term" value="P:oligosaccharide catabolic process"/>
    <property type="evidence" value="ECO:0007669"/>
    <property type="project" value="TreeGrafter"/>
</dbReference>
<reference evidence="3" key="1">
    <citation type="journal article" date="2020" name="J. ISSAAS">
        <title>Lactobacilli and other gastrointestinal microbiota of Peromyscus leucopus, reservoir host for agents of Lyme disease and other zoonoses in North America.</title>
        <authorList>
            <person name="Milovic A."/>
            <person name="Bassam K."/>
            <person name="Shao H."/>
            <person name="Chatzistamou I."/>
            <person name="Tufts D.M."/>
            <person name="Diuk-Wasser M."/>
            <person name="Barbour A.G."/>
        </authorList>
    </citation>
    <scope>NUCLEOTIDE SEQUENCE</scope>
    <source>
        <strain evidence="3">LL50</strain>
    </source>
</reference>
<dbReference type="Gene3D" id="3.90.400.10">
    <property type="entry name" value="Oligo-1,6-glucosidase, Domain 2"/>
    <property type="match status" value="1"/>
</dbReference>
<accession>A0A650EQ77</accession>
<dbReference type="Pfam" id="PF00128">
    <property type="entry name" value="Alpha-amylase"/>
    <property type="match status" value="1"/>
</dbReference>